<dbReference type="RefSeq" id="WP_141198854.1">
    <property type="nucleotide sequence ID" value="NZ_CP041186.1"/>
</dbReference>
<evidence type="ECO:0000313" key="2">
    <source>
        <dbReference type="Proteomes" id="UP000315995"/>
    </source>
</evidence>
<protein>
    <submittedName>
        <fullName evidence="1">DUF1499 domain-containing protein</fullName>
    </submittedName>
</protein>
<accession>A0A5B8Y795</accession>
<dbReference type="OrthoDB" id="1523552at2"/>
<dbReference type="EMBL" id="CP041186">
    <property type="protein sequence ID" value="QDG52382.1"/>
    <property type="molecule type" value="Genomic_DNA"/>
</dbReference>
<dbReference type="AlphaFoldDB" id="A0A4Y6PVM7"/>
<reference evidence="1 2" key="1">
    <citation type="submission" date="2019-06" db="EMBL/GenBank/DDBJ databases">
        <title>Persicimonas caeni gen. nov., sp. nov., a predatory bacterium isolated from solar saltern.</title>
        <authorList>
            <person name="Wang S."/>
        </authorList>
    </citation>
    <scope>NUCLEOTIDE SEQUENCE [LARGE SCALE GENOMIC DNA]</scope>
    <source>
        <strain evidence="1 2">YN101</strain>
    </source>
</reference>
<gene>
    <name evidence="1" type="ORF">FIV42_17030</name>
</gene>
<evidence type="ECO:0000313" key="1">
    <source>
        <dbReference type="EMBL" id="QDG52382.1"/>
    </source>
</evidence>
<accession>A0A4Y6PVM7</accession>
<name>A0A4Y6PVM7_PERCE</name>
<proteinExistence type="predicted"/>
<sequence>MDKSPSLFKRVLRPLLINEVETGKSVWYPELQPRVYDRDPEEVFDAVCAVVDRHPRWAPESDNPEQMRLDVEVRTKVVGFVDDMVIWVQPTDDGRAEVTARSASRIGQGDLGQNARTIRELLEGVDEYLKA</sequence>
<dbReference type="InterPro" id="IPR010865">
    <property type="entry name" value="DUF1499"/>
</dbReference>
<keyword evidence="2" id="KW-1185">Reference proteome</keyword>
<dbReference type="Proteomes" id="UP000315995">
    <property type="component" value="Chromosome"/>
</dbReference>
<organism evidence="1 2">
    <name type="scientific">Persicimonas caeni</name>
    <dbReference type="NCBI Taxonomy" id="2292766"/>
    <lineage>
        <taxon>Bacteria</taxon>
        <taxon>Deltaproteobacteria</taxon>
        <taxon>Bradymonadales</taxon>
        <taxon>Bradymonadaceae</taxon>
        <taxon>Persicimonas</taxon>
    </lineage>
</organism>
<dbReference type="Pfam" id="PF07386">
    <property type="entry name" value="DUF1499"/>
    <property type="match status" value="1"/>
</dbReference>